<gene>
    <name evidence="1" type="ORF">ERS852450_00285</name>
</gene>
<accession>A0A173Y6T3</accession>
<dbReference type="EMBL" id="CYZL01000002">
    <property type="protein sequence ID" value="CUN59604.1"/>
    <property type="molecule type" value="Genomic_DNA"/>
</dbReference>
<sequence>MTFEIGSTAYIVESNRIIREVTIVKRNGNFYIIRFGTRGGIQVRSNRLFASYDDADSSIHKNTEKRTGYRSPYDYIH</sequence>
<protein>
    <submittedName>
        <fullName evidence="1">Uncharacterized protein</fullName>
    </submittedName>
</protein>
<organism evidence="1 2">
    <name type="scientific">Anaerobutyricum hallii</name>
    <dbReference type="NCBI Taxonomy" id="39488"/>
    <lineage>
        <taxon>Bacteria</taxon>
        <taxon>Bacillati</taxon>
        <taxon>Bacillota</taxon>
        <taxon>Clostridia</taxon>
        <taxon>Lachnospirales</taxon>
        <taxon>Lachnospiraceae</taxon>
        <taxon>Anaerobutyricum</taxon>
    </lineage>
</organism>
<evidence type="ECO:0000313" key="2">
    <source>
        <dbReference type="Proteomes" id="UP000095679"/>
    </source>
</evidence>
<name>A0A173Y6T3_9FIRM</name>
<dbReference type="RefSeq" id="WP_055297919.1">
    <property type="nucleotide sequence ID" value="NZ_BLYK01000003.1"/>
</dbReference>
<evidence type="ECO:0000313" key="1">
    <source>
        <dbReference type="EMBL" id="CUN59604.1"/>
    </source>
</evidence>
<proteinExistence type="predicted"/>
<dbReference type="Proteomes" id="UP000095679">
    <property type="component" value="Unassembled WGS sequence"/>
</dbReference>
<reference evidence="1 2" key="1">
    <citation type="submission" date="2015-09" db="EMBL/GenBank/DDBJ databases">
        <authorList>
            <consortium name="Pathogen Informatics"/>
        </authorList>
    </citation>
    <scope>NUCLEOTIDE SEQUENCE [LARGE SCALE GENOMIC DNA]</scope>
    <source>
        <strain evidence="1 2">2789STDY5834835</strain>
    </source>
</reference>
<dbReference type="AlphaFoldDB" id="A0A173Y6T3"/>